<dbReference type="SUPFAM" id="SSF52833">
    <property type="entry name" value="Thioredoxin-like"/>
    <property type="match status" value="1"/>
</dbReference>
<dbReference type="Gene3D" id="3.40.30.10">
    <property type="entry name" value="Glutaredoxin"/>
    <property type="match status" value="1"/>
</dbReference>
<dbReference type="GO" id="GO:0046872">
    <property type="term" value="F:metal ion binding"/>
    <property type="evidence" value="ECO:0007669"/>
    <property type="project" value="UniProtKB-KW"/>
</dbReference>
<dbReference type="PIRSF" id="PIRSF000216">
    <property type="entry name" value="NADH_DH_24kDa"/>
    <property type="match status" value="1"/>
</dbReference>
<keyword evidence="4 7" id="KW-0408">Iron</keyword>
<dbReference type="InterPro" id="IPR041921">
    <property type="entry name" value="NuoE_N"/>
</dbReference>
<proteinExistence type="inferred from homology"/>
<evidence type="ECO:0000313" key="8">
    <source>
        <dbReference type="EMBL" id="APG28014.1"/>
    </source>
</evidence>
<evidence type="ECO:0000256" key="4">
    <source>
        <dbReference type="ARBA" id="ARBA00023004"/>
    </source>
</evidence>
<dbReference type="AlphaFoldDB" id="A0A1L3GQ19"/>
<dbReference type="Pfam" id="PF01257">
    <property type="entry name" value="2Fe-2S_thioredx"/>
    <property type="match status" value="1"/>
</dbReference>
<evidence type="ECO:0000256" key="3">
    <source>
        <dbReference type="ARBA" id="ARBA00022723"/>
    </source>
</evidence>
<feature type="binding site" evidence="7">
    <location>
        <position position="128"/>
    </location>
    <ligand>
        <name>[2Fe-2S] cluster</name>
        <dbReference type="ChEBI" id="CHEBI:190135"/>
    </ligand>
</feature>
<name>A0A1L3GQ19_9BACT</name>
<reference evidence="8 9" key="1">
    <citation type="journal article" date="2017" name="Genome Announc.">
        <title>Complete Genome Sequences of Two Acetylene-Fermenting Pelobacter acetylenicus Strains.</title>
        <authorList>
            <person name="Sutton J.M."/>
            <person name="Baesman S.M."/>
            <person name="Fierst J.L."/>
            <person name="Poret-Peterson A.T."/>
            <person name="Oremland R.S."/>
            <person name="Dunlap D.S."/>
            <person name="Akob D.M."/>
        </authorList>
    </citation>
    <scope>NUCLEOTIDE SEQUENCE [LARGE SCALE GENOMIC DNA]</scope>
    <source>
        <strain evidence="8 9">SFB93</strain>
    </source>
</reference>
<comment type="similarity">
    <text evidence="1">Belongs to the complex I 24 kDa subunit family.</text>
</comment>
<dbReference type="PANTHER" id="PTHR10371:SF3">
    <property type="entry name" value="NADH DEHYDROGENASE [UBIQUINONE] FLAVOPROTEIN 2, MITOCHONDRIAL"/>
    <property type="match status" value="1"/>
</dbReference>
<keyword evidence="9" id="KW-1185">Reference proteome</keyword>
<keyword evidence="5 7" id="KW-0411">Iron-sulfur</keyword>
<dbReference type="STRING" id="1842532.A7E78_09310"/>
<dbReference type="CDD" id="cd03064">
    <property type="entry name" value="TRX_Fd_NuoE"/>
    <property type="match status" value="1"/>
</dbReference>
<sequence length="162" mass="17787">MSELLSPEEITELKRQIAAVHEPRELIVEVLQAVQKQNGWVSDAGIELAAELLGLSPLQVDEVATFYDKIYRSPVGSKVIHVCDSICCWTRGAEMVYGHLQQALDIAPGETTSDGIFTLLPTCCLGACGNAPSMRIGDRLYSSLTIERIDAILDEERQEALK</sequence>
<dbReference type="InterPro" id="IPR042128">
    <property type="entry name" value="NuoE_dom"/>
</dbReference>
<dbReference type="InterPro" id="IPR036249">
    <property type="entry name" value="Thioredoxin-like_sf"/>
</dbReference>
<dbReference type="OrthoDB" id="9807941at2"/>
<feature type="binding site" evidence="7">
    <location>
        <position position="88"/>
    </location>
    <ligand>
        <name>[2Fe-2S] cluster</name>
        <dbReference type="ChEBI" id="CHEBI:190135"/>
    </ligand>
</feature>
<dbReference type="NCBIfam" id="TIGR01958">
    <property type="entry name" value="nuoE_fam"/>
    <property type="match status" value="1"/>
</dbReference>
<keyword evidence="3 7" id="KW-0479">Metal-binding</keyword>
<feature type="binding site" evidence="7">
    <location>
        <position position="83"/>
    </location>
    <ligand>
        <name>[2Fe-2S] cluster</name>
        <dbReference type="ChEBI" id="CHEBI:190135"/>
    </ligand>
</feature>
<evidence type="ECO:0000256" key="6">
    <source>
        <dbReference type="ARBA" id="ARBA00034078"/>
    </source>
</evidence>
<evidence type="ECO:0000256" key="5">
    <source>
        <dbReference type="ARBA" id="ARBA00023014"/>
    </source>
</evidence>
<evidence type="ECO:0000313" key="9">
    <source>
        <dbReference type="Proteomes" id="UP000182517"/>
    </source>
</evidence>
<dbReference type="PROSITE" id="PS01099">
    <property type="entry name" value="COMPLEX1_24K"/>
    <property type="match status" value="1"/>
</dbReference>
<comment type="cofactor">
    <cofactor evidence="6">
        <name>[2Fe-2S] cluster</name>
        <dbReference type="ChEBI" id="CHEBI:190135"/>
    </cofactor>
</comment>
<comment type="cofactor">
    <cofactor evidence="7">
        <name>[2Fe-2S] cluster</name>
        <dbReference type="ChEBI" id="CHEBI:190135"/>
    </cofactor>
    <text evidence="7">Binds 1 [2Fe-2S] cluster.</text>
</comment>
<dbReference type="FunFam" id="3.40.30.10:FF:000015">
    <property type="entry name" value="NADH-quinone oxidoreductase subunit E"/>
    <property type="match status" value="1"/>
</dbReference>
<protein>
    <submittedName>
        <fullName evidence="8">NADH-quinone oxidoreductase subunit E</fullName>
    </submittedName>
</protein>
<dbReference type="Proteomes" id="UP000182517">
    <property type="component" value="Chromosome"/>
</dbReference>
<dbReference type="EMBL" id="CP015519">
    <property type="protein sequence ID" value="APG28014.1"/>
    <property type="molecule type" value="Genomic_DNA"/>
</dbReference>
<organism evidence="8 9">
    <name type="scientific">Syntrophotalea acetylenivorans</name>
    <dbReference type="NCBI Taxonomy" id="1842532"/>
    <lineage>
        <taxon>Bacteria</taxon>
        <taxon>Pseudomonadati</taxon>
        <taxon>Thermodesulfobacteriota</taxon>
        <taxon>Desulfuromonadia</taxon>
        <taxon>Desulfuromonadales</taxon>
        <taxon>Syntrophotaleaceae</taxon>
        <taxon>Syntrophotalea</taxon>
    </lineage>
</organism>
<dbReference type="GO" id="GO:0051537">
    <property type="term" value="F:2 iron, 2 sulfur cluster binding"/>
    <property type="evidence" value="ECO:0007669"/>
    <property type="project" value="UniProtKB-KW"/>
</dbReference>
<dbReference type="InterPro" id="IPR002023">
    <property type="entry name" value="NuoE-like"/>
</dbReference>
<dbReference type="KEGG" id="pef:A7E78_09310"/>
<keyword evidence="2 7" id="KW-0001">2Fe-2S</keyword>
<dbReference type="GO" id="GO:0003954">
    <property type="term" value="F:NADH dehydrogenase activity"/>
    <property type="evidence" value="ECO:0007669"/>
    <property type="project" value="TreeGrafter"/>
</dbReference>
<accession>A0A1L3GQ19</accession>
<evidence type="ECO:0000256" key="7">
    <source>
        <dbReference type="PIRSR" id="PIRSR000216-1"/>
    </source>
</evidence>
<dbReference type="Gene3D" id="1.10.10.1590">
    <property type="entry name" value="NADH-quinone oxidoreductase subunit E"/>
    <property type="match status" value="1"/>
</dbReference>
<gene>
    <name evidence="8" type="ORF">A7E78_09310</name>
</gene>
<dbReference type="PANTHER" id="PTHR10371">
    <property type="entry name" value="NADH DEHYDROGENASE UBIQUINONE FLAVOPROTEIN 2, MITOCHONDRIAL"/>
    <property type="match status" value="1"/>
</dbReference>
<dbReference type="RefSeq" id="WP_072283975.1">
    <property type="nucleotide sequence ID" value="NZ_CP015519.1"/>
</dbReference>
<evidence type="ECO:0000256" key="2">
    <source>
        <dbReference type="ARBA" id="ARBA00022714"/>
    </source>
</evidence>
<evidence type="ECO:0000256" key="1">
    <source>
        <dbReference type="ARBA" id="ARBA00010643"/>
    </source>
</evidence>
<dbReference type="NCBIfam" id="NF005722">
    <property type="entry name" value="PRK07539.1-2"/>
    <property type="match status" value="1"/>
</dbReference>
<feature type="binding site" evidence="7">
    <location>
        <position position="124"/>
    </location>
    <ligand>
        <name>[2Fe-2S] cluster</name>
        <dbReference type="ChEBI" id="CHEBI:190135"/>
    </ligand>
</feature>